<evidence type="ECO:0000313" key="2">
    <source>
        <dbReference type="EMBL" id="KAF3441587.1"/>
    </source>
</evidence>
<comment type="caution">
    <text evidence="2">The sequence shown here is derived from an EMBL/GenBank/DDBJ whole genome shotgun (WGS) entry which is preliminary data.</text>
</comment>
<feature type="region of interest" description="Disordered" evidence="1">
    <location>
        <begin position="53"/>
        <end position="100"/>
    </location>
</feature>
<dbReference type="EMBL" id="VOIH02000007">
    <property type="protein sequence ID" value="KAF3441587.1"/>
    <property type="molecule type" value="Genomic_DNA"/>
</dbReference>
<name>A0A8K0E1N4_9ROSA</name>
<accession>A0A8K0E1N4</accession>
<organism evidence="2 3">
    <name type="scientific">Rhamnella rubrinervis</name>
    <dbReference type="NCBI Taxonomy" id="2594499"/>
    <lineage>
        <taxon>Eukaryota</taxon>
        <taxon>Viridiplantae</taxon>
        <taxon>Streptophyta</taxon>
        <taxon>Embryophyta</taxon>
        <taxon>Tracheophyta</taxon>
        <taxon>Spermatophyta</taxon>
        <taxon>Magnoliopsida</taxon>
        <taxon>eudicotyledons</taxon>
        <taxon>Gunneridae</taxon>
        <taxon>Pentapetalae</taxon>
        <taxon>rosids</taxon>
        <taxon>fabids</taxon>
        <taxon>Rosales</taxon>
        <taxon>Rhamnaceae</taxon>
        <taxon>rhamnoid group</taxon>
        <taxon>Rhamneae</taxon>
        <taxon>Rhamnella</taxon>
    </lineage>
</organism>
<sequence>MGSVGATMGSSGGRGVVFYRLGERCSWEKGWIHGHNSVYNATIFPHDIGLGATRTPPSSIDQKRSKPLTKSLPLLTPSTPSSPTYRDGVRANPSTSHPPFLKNSIAMQLESMRRWSSTFSAPSSMTDLVWSRRPMQFVATQGTCGDHTGVEKGDALPAETAGKVEFEVVKEEGCLLEELHVGEGVGLAWDCSQGAVDVH</sequence>
<evidence type="ECO:0000313" key="3">
    <source>
        <dbReference type="Proteomes" id="UP000796880"/>
    </source>
</evidence>
<dbReference type="AlphaFoldDB" id="A0A8K0E1N4"/>
<evidence type="ECO:0000256" key="1">
    <source>
        <dbReference type="SAM" id="MobiDB-lite"/>
    </source>
</evidence>
<proteinExistence type="predicted"/>
<dbReference type="Proteomes" id="UP000796880">
    <property type="component" value="Unassembled WGS sequence"/>
</dbReference>
<keyword evidence="3" id="KW-1185">Reference proteome</keyword>
<protein>
    <submittedName>
        <fullName evidence="2">Uncharacterized protein</fullName>
    </submittedName>
</protein>
<reference evidence="2" key="1">
    <citation type="submission" date="2020-03" db="EMBL/GenBank/DDBJ databases">
        <title>A high-quality chromosome-level genome assembly of a woody plant with both climbing and erect habits, Rhamnella rubrinervis.</title>
        <authorList>
            <person name="Lu Z."/>
            <person name="Yang Y."/>
            <person name="Zhu X."/>
            <person name="Sun Y."/>
        </authorList>
    </citation>
    <scope>NUCLEOTIDE SEQUENCE</scope>
    <source>
        <strain evidence="2">BYM</strain>
        <tissue evidence="2">Leaf</tissue>
    </source>
</reference>
<feature type="compositionally biased region" description="Low complexity" evidence="1">
    <location>
        <begin position="68"/>
        <end position="84"/>
    </location>
</feature>
<dbReference type="OrthoDB" id="416222at2759"/>
<gene>
    <name evidence="2" type="ORF">FNV43_RR15501</name>
</gene>